<protein>
    <submittedName>
        <fullName evidence="1">Uncharacterized protein</fullName>
    </submittedName>
</protein>
<organismHost>
    <name type="scientific">Bacillus subtilis</name>
    <dbReference type="NCBI Taxonomy" id="1423"/>
</organismHost>
<reference evidence="1 2" key="1">
    <citation type="submission" date="2018-07" db="EMBL/GenBank/DDBJ databases">
        <title>Complete nucleotide sequence of Bacillus phage BSP38.</title>
        <authorList>
            <person name="Ghosh K."/>
            <person name="Kim K.-P."/>
        </authorList>
    </citation>
    <scope>NUCLEOTIDE SEQUENCE [LARGE SCALE GENOMIC DNA]</scope>
</reference>
<evidence type="ECO:0000313" key="1">
    <source>
        <dbReference type="EMBL" id="AXH71208.1"/>
    </source>
</evidence>
<dbReference type="Proteomes" id="UP000260425">
    <property type="component" value="Segment"/>
</dbReference>
<accession>A0A345MK26</accession>
<keyword evidence="2" id="KW-1185">Reference proteome</keyword>
<name>A0A345MK26_BPBSP</name>
<gene>
    <name evidence="1" type="ORF">BSP38_166</name>
</gene>
<sequence>MSKEYGPDAVVTFTVDVGYVGCIKEEKFTLEDLGIVDEGETISEEVLEKELEEAYENWVWENINCNHYVEEG</sequence>
<proteinExistence type="predicted"/>
<organism evidence="1 2">
    <name type="scientific">Bacillus phage BSP38</name>
    <dbReference type="NCBI Taxonomy" id="2283013"/>
    <lineage>
        <taxon>Viruses</taxon>
        <taxon>Duplodnaviria</taxon>
        <taxon>Heunggongvirae</taxon>
        <taxon>Uroviricota</taxon>
        <taxon>Caudoviricetes</taxon>
        <taxon>Herelleviridae</taxon>
        <taxon>Bastillevirinae</taxon>
        <taxon>Jeonjuvirus</taxon>
        <taxon>Jeonjuvirus BSP38</taxon>
    </lineage>
</organism>
<evidence type="ECO:0000313" key="2">
    <source>
        <dbReference type="Proteomes" id="UP000260425"/>
    </source>
</evidence>
<dbReference type="EMBL" id="MH606185">
    <property type="protein sequence ID" value="AXH71208.1"/>
    <property type="molecule type" value="Genomic_DNA"/>
</dbReference>